<keyword evidence="4" id="KW-1185">Reference proteome</keyword>
<feature type="signal peptide" evidence="1">
    <location>
        <begin position="1"/>
        <end position="21"/>
    </location>
</feature>
<gene>
    <name evidence="3" type="ORF">ALGA_0218</name>
</gene>
<accession>A0A1Y1CES5</accession>
<name>A0A1Y1CES5_9BACT</name>
<evidence type="ECO:0000313" key="4">
    <source>
        <dbReference type="Proteomes" id="UP000218267"/>
    </source>
</evidence>
<dbReference type="InterPro" id="IPR011990">
    <property type="entry name" value="TPR-like_helical_dom_sf"/>
</dbReference>
<reference evidence="4" key="2">
    <citation type="journal article" date="2020" name="Antonie Van Leeuwenhoek">
        <title>Labilibaculum antarcticum sp. nov., a novel facultative anaerobic, psychrotorelant bacterium isolated from marine sediment of Antarctica.</title>
        <authorList>
            <person name="Watanabe M."/>
            <person name="Kojima H."/>
            <person name="Fukui M."/>
        </authorList>
    </citation>
    <scope>NUCLEOTIDE SEQUENCE [LARGE SCALE GENOMIC DNA]</scope>
    <source>
        <strain evidence="4">SPP2</strain>
    </source>
</reference>
<dbReference type="NCBIfam" id="TIGR04390">
    <property type="entry name" value="OMP_YaiO_dom"/>
    <property type="match status" value="1"/>
</dbReference>
<evidence type="ECO:0000256" key="1">
    <source>
        <dbReference type="SAM" id="SignalP"/>
    </source>
</evidence>
<dbReference type="Proteomes" id="UP000218267">
    <property type="component" value="Chromosome"/>
</dbReference>
<feature type="domain" description="YaiO beta-barrel" evidence="2">
    <location>
        <begin position="188"/>
        <end position="366"/>
    </location>
</feature>
<dbReference type="RefSeq" id="WP_096427546.1">
    <property type="nucleotide sequence ID" value="NZ_AP018042.1"/>
</dbReference>
<dbReference type="Pfam" id="PF19413">
    <property type="entry name" value="YaiO"/>
    <property type="match status" value="1"/>
</dbReference>
<reference evidence="3 4" key="1">
    <citation type="journal article" date="2018" name="Mar. Genomics">
        <title>Complete genome sequence of Marinifilaceae bacterium strain SPP2, isolated from the Antarctic marine sediment.</title>
        <authorList>
            <person name="Watanabe M."/>
            <person name="Kojima H."/>
            <person name="Fukui M."/>
        </authorList>
    </citation>
    <scope>NUCLEOTIDE SEQUENCE [LARGE SCALE GENOMIC DNA]</scope>
    <source>
        <strain evidence="3 4">SPP2</strain>
    </source>
</reference>
<protein>
    <recommendedName>
        <fullName evidence="2">YaiO beta-barrel domain-containing protein</fullName>
    </recommendedName>
</protein>
<sequence length="429" mass="50253">MVKSLSLIVLILFCLINQSFAQETVEPGRTSSDDFKRARELAFAGDREEARSICYEILKQNPDFYDAGILIGRTFAWDKDFKAGREQLQKVLDVDFDNSDAIFAMIDLEKWAGDPNKAIFYCEYGQSFFPNEEAFLVQKVSLLQDIGDENKSLQVLDELLVLNPSSEDGLALMKKYKSSRMIYKAIYQHDYEYFNEPYTRKWHLSSFQLDRRNAWGSIIGKVNLGDLISDEESFWSNEVAKQFEVDAYPRVSKKSYAYLNYGYSPDNLFPTHRAGAELYHKLPKAFEVSGGMRFLYFNSDGRNKNIFIYTASVGKYYRNYWFSFRSYLTPKSGTVSQSYWLTTRRYLRDSKNYIGLELATGVSPDESWVNLSSIGVYKYKSKRFRLSYQDRLWTDRLLYLLKFGYEREEYRIDKKRNILSLSAKLSYQF</sequence>
<keyword evidence="1" id="KW-0732">Signal</keyword>
<dbReference type="OrthoDB" id="691989at2"/>
<dbReference type="Gene3D" id="1.25.40.10">
    <property type="entry name" value="Tetratricopeptide repeat domain"/>
    <property type="match status" value="1"/>
</dbReference>
<dbReference type="SUPFAM" id="SSF48452">
    <property type="entry name" value="TPR-like"/>
    <property type="match status" value="1"/>
</dbReference>
<proteinExistence type="predicted"/>
<evidence type="ECO:0000259" key="2">
    <source>
        <dbReference type="Pfam" id="PF19413"/>
    </source>
</evidence>
<feature type="chain" id="PRO_5012643527" description="YaiO beta-barrel domain-containing protein" evidence="1">
    <location>
        <begin position="22"/>
        <end position="429"/>
    </location>
</feature>
<evidence type="ECO:0000313" key="3">
    <source>
        <dbReference type="EMBL" id="BAX78613.1"/>
    </source>
</evidence>
<organism evidence="3 4">
    <name type="scientific">Labilibaculum antarcticum</name>
    <dbReference type="NCBI Taxonomy" id="1717717"/>
    <lineage>
        <taxon>Bacteria</taxon>
        <taxon>Pseudomonadati</taxon>
        <taxon>Bacteroidota</taxon>
        <taxon>Bacteroidia</taxon>
        <taxon>Marinilabiliales</taxon>
        <taxon>Marinifilaceae</taxon>
        <taxon>Labilibaculum</taxon>
    </lineage>
</organism>
<dbReference type="EMBL" id="AP018042">
    <property type="protein sequence ID" value="BAX78613.1"/>
    <property type="molecule type" value="Genomic_DNA"/>
</dbReference>
<dbReference type="InterPro" id="IPR030887">
    <property type="entry name" value="Beta-barrel_YaiO"/>
</dbReference>
<dbReference type="KEGG" id="mbas:ALGA_0218"/>
<dbReference type="AlphaFoldDB" id="A0A1Y1CES5"/>